<keyword evidence="1" id="KW-0812">Transmembrane</keyword>
<evidence type="ECO:0000313" key="3">
    <source>
        <dbReference type="Proteomes" id="UP001291309"/>
    </source>
</evidence>
<reference evidence="2 3" key="1">
    <citation type="submission" date="2023-12" db="EMBL/GenBank/DDBJ databases">
        <title>the genome sequence of Hyalangium sp. s54d21.</title>
        <authorList>
            <person name="Zhang X."/>
        </authorList>
    </citation>
    <scope>NUCLEOTIDE SEQUENCE [LARGE SCALE GENOMIC DNA]</scope>
    <source>
        <strain evidence="3">s54d21</strain>
    </source>
</reference>
<comment type="caution">
    <text evidence="2">The sequence shown here is derived from an EMBL/GenBank/DDBJ whole genome shotgun (WGS) entry which is preliminary data.</text>
</comment>
<proteinExistence type="predicted"/>
<protein>
    <submittedName>
        <fullName evidence="2">Uncharacterized protein</fullName>
    </submittedName>
</protein>
<keyword evidence="1" id="KW-1133">Transmembrane helix</keyword>
<sequence>MTAEKFDLQQLQIASPCYERWENMTGDERVRHCASCKLNVYNVRELNKAEVEELVTRASGRVCMRLYRRWDGTVLTKDCPVGVSRARVRLASALLTAAAFVGVLLLPLLRLGSRGSSEPPPTFQERFDQVKEEAYEWPVFGTILEEISPRPRAIMGAMIRLPSGGSGHP</sequence>
<feature type="transmembrane region" description="Helical" evidence="1">
    <location>
        <begin position="90"/>
        <end position="109"/>
    </location>
</feature>
<accession>A0ABU5H041</accession>
<dbReference type="Proteomes" id="UP001291309">
    <property type="component" value="Unassembled WGS sequence"/>
</dbReference>
<keyword evidence="3" id="KW-1185">Reference proteome</keyword>
<organism evidence="2 3">
    <name type="scientific">Hyalangium rubrum</name>
    <dbReference type="NCBI Taxonomy" id="3103134"/>
    <lineage>
        <taxon>Bacteria</taxon>
        <taxon>Pseudomonadati</taxon>
        <taxon>Myxococcota</taxon>
        <taxon>Myxococcia</taxon>
        <taxon>Myxococcales</taxon>
        <taxon>Cystobacterineae</taxon>
        <taxon>Archangiaceae</taxon>
        <taxon>Hyalangium</taxon>
    </lineage>
</organism>
<name>A0ABU5H041_9BACT</name>
<evidence type="ECO:0000256" key="1">
    <source>
        <dbReference type="SAM" id="Phobius"/>
    </source>
</evidence>
<keyword evidence="1" id="KW-0472">Membrane</keyword>
<dbReference type="EMBL" id="JAXIVS010000001">
    <property type="protein sequence ID" value="MDY7225475.1"/>
    <property type="molecule type" value="Genomic_DNA"/>
</dbReference>
<evidence type="ECO:0000313" key="2">
    <source>
        <dbReference type="EMBL" id="MDY7225475.1"/>
    </source>
</evidence>
<dbReference type="RefSeq" id="WP_321544185.1">
    <property type="nucleotide sequence ID" value="NZ_JAXIVS010000001.1"/>
</dbReference>
<gene>
    <name evidence="2" type="ORF">SYV04_03740</name>
</gene>